<dbReference type="Proteomes" id="UP000694892">
    <property type="component" value="Chromosome 4L"/>
</dbReference>
<evidence type="ECO:0000313" key="2">
    <source>
        <dbReference type="EMBL" id="OCT83886.1"/>
    </source>
</evidence>
<evidence type="ECO:0000256" key="1">
    <source>
        <dbReference type="SAM" id="SignalP"/>
    </source>
</evidence>
<name>A0A974D402_XENLA</name>
<keyword evidence="1" id="KW-0732">Signal</keyword>
<dbReference type="AlphaFoldDB" id="A0A974D402"/>
<organism evidence="2 3">
    <name type="scientific">Xenopus laevis</name>
    <name type="common">African clawed frog</name>
    <dbReference type="NCBI Taxonomy" id="8355"/>
    <lineage>
        <taxon>Eukaryota</taxon>
        <taxon>Metazoa</taxon>
        <taxon>Chordata</taxon>
        <taxon>Craniata</taxon>
        <taxon>Vertebrata</taxon>
        <taxon>Euteleostomi</taxon>
        <taxon>Amphibia</taxon>
        <taxon>Batrachia</taxon>
        <taxon>Anura</taxon>
        <taxon>Pipoidea</taxon>
        <taxon>Pipidae</taxon>
        <taxon>Xenopodinae</taxon>
        <taxon>Xenopus</taxon>
        <taxon>Xenopus</taxon>
    </lineage>
</organism>
<protein>
    <recommendedName>
        <fullName evidence="4">Secreted protein</fullName>
    </recommendedName>
</protein>
<gene>
    <name evidence="2" type="ORF">XELAEV_18022027mg</name>
</gene>
<reference evidence="3" key="1">
    <citation type="journal article" date="2016" name="Nature">
        <title>Genome evolution in the allotetraploid frog Xenopus laevis.</title>
        <authorList>
            <person name="Session A.M."/>
            <person name="Uno Y."/>
            <person name="Kwon T."/>
            <person name="Chapman J.A."/>
            <person name="Toyoda A."/>
            <person name="Takahashi S."/>
            <person name="Fukui A."/>
            <person name="Hikosaka A."/>
            <person name="Suzuki A."/>
            <person name="Kondo M."/>
            <person name="van Heeringen S.J."/>
            <person name="Quigley I."/>
            <person name="Heinz S."/>
            <person name="Ogino H."/>
            <person name="Ochi H."/>
            <person name="Hellsten U."/>
            <person name="Lyons J.B."/>
            <person name="Simakov O."/>
            <person name="Putnam N."/>
            <person name="Stites J."/>
            <person name="Kuroki Y."/>
            <person name="Tanaka T."/>
            <person name="Michiue T."/>
            <person name="Watanabe M."/>
            <person name="Bogdanovic O."/>
            <person name="Lister R."/>
            <person name="Georgiou G."/>
            <person name="Paranjpe S.S."/>
            <person name="van Kruijsbergen I."/>
            <person name="Shu S."/>
            <person name="Carlson J."/>
            <person name="Kinoshita T."/>
            <person name="Ohta Y."/>
            <person name="Mawaribuchi S."/>
            <person name="Jenkins J."/>
            <person name="Grimwood J."/>
            <person name="Schmutz J."/>
            <person name="Mitros T."/>
            <person name="Mozaffari S.V."/>
            <person name="Suzuki Y."/>
            <person name="Haramoto Y."/>
            <person name="Yamamoto T.S."/>
            <person name="Takagi C."/>
            <person name="Heald R."/>
            <person name="Miller K."/>
            <person name="Haudenschild C."/>
            <person name="Kitzman J."/>
            <person name="Nakayama T."/>
            <person name="Izutsu Y."/>
            <person name="Robert J."/>
            <person name="Fortriede J."/>
            <person name="Burns K."/>
            <person name="Lotay V."/>
            <person name="Karimi K."/>
            <person name="Yasuoka Y."/>
            <person name="Dichmann D.S."/>
            <person name="Flajnik M.F."/>
            <person name="Houston D.W."/>
            <person name="Shendure J."/>
            <person name="DuPasquier L."/>
            <person name="Vize P.D."/>
            <person name="Zorn A.M."/>
            <person name="Ito M."/>
            <person name="Marcotte E.M."/>
            <person name="Wallingford J.B."/>
            <person name="Ito Y."/>
            <person name="Asashima M."/>
            <person name="Ueno N."/>
            <person name="Matsuda Y."/>
            <person name="Veenstra G.J."/>
            <person name="Fujiyama A."/>
            <person name="Harland R.M."/>
            <person name="Taira M."/>
            <person name="Rokhsar D.S."/>
        </authorList>
    </citation>
    <scope>NUCLEOTIDE SEQUENCE [LARGE SCALE GENOMIC DNA]</scope>
    <source>
        <strain evidence="3">J</strain>
    </source>
</reference>
<evidence type="ECO:0000313" key="3">
    <source>
        <dbReference type="Proteomes" id="UP000694892"/>
    </source>
</evidence>
<sequence length="97" mass="10630">MGSCLTLSLLLLFIKQWFNDTLDAPSNYSQLKGCKLEPRAATGNCSRGTAVDSESIHINVHTVVWFLHVFSFAAADPAQGNIPQATRSVLHTPLLYI</sequence>
<feature type="signal peptide" evidence="1">
    <location>
        <begin position="1"/>
        <end position="19"/>
    </location>
</feature>
<proteinExistence type="predicted"/>
<evidence type="ECO:0008006" key="4">
    <source>
        <dbReference type="Google" id="ProtNLM"/>
    </source>
</evidence>
<dbReference type="EMBL" id="CM004472">
    <property type="protein sequence ID" value="OCT83886.1"/>
    <property type="molecule type" value="Genomic_DNA"/>
</dbReference>
<accession>A0A974D402</accession>
<feature type="chain" id="PRO_5036939344" description="Secreted protein" evidence="1">
    <location>
        <begin position="20"/>
        <end position="97"/>
    </location>
</feature>